<dbReference type="Pfam" id="PF21534">
    <property type="entry name" value="Rost"/>
    <property type="match status" value="1"/>
</dbReference>
<keyword evidence="3" id="KW-1185">Reference proteome</keyword>
<organism evidence="2 3">
    <name type="scientific">Daphnia sinensis</name>
    <dbReference type="NCBI Taxonomy" id="1820382"/>
    <lineage>
        <taxon>Eukaryota</taxon>
        <taxon>Metazoa</taxon>
        <taxon>Ecdysozoa</taxon>
        <taxon>Arthropoda</taxon>
        <taxon>Crustacea</taxon>
        <taxon>Branchiopoda</taxon>
        <taxon>Diplostraca</taxon>
        <taxon>Cladocera</taxon>
        <taxon>Anomopoda</taxon>
        <taxon>Daphniidae</taxon>
        <taxon>Daphnia</taxon>
        <taxon>Daphnia similis group</taxon>
    </lineage>
</organism>
<dbReference type="PANTHER" id="PTHR12242:SF49">
    <property type="entry name" value="HEADBUTT, ISOFORM E"/>
    <property type="match status" value="1"/>
</dbReference>
<feature type="transmembrane region" description="Helical" evidence="1">
    <location>
        <begin position="214"/>
        <end position="239"/>
    </location>
</feature>
<feature type="transmembrane region" description="Helical" evidence="1">
    <location>
        <begin position="178"/>
        <end position="194"/>
    </location>
</feature>
<keyword evidence="1" id="KW-0812">Transmembrane</keyword>
<gene>
    <name evidence="2" type="ORF">GHT06_018304</name>
</gene>
<feature type="transmembrane region" description="Helical" evidence="1">
    <location>
        <begin position="148"/>
        <end position="166"/>
    </location>
</feature>
<sequence length="272" mass="31147">MKKAIRKEFQKSQFNFQHDKPHDFAIFAWQGDREKISGYFVFYRFLAAAFFLSVLVANGSISETPTYFFIYLTNLGFIIQTLHLVLSAAVPIEFLLQKSNDEDGVKWTFLGRFSWFLYNVTNLISLVISVIYWIALYTPGSGLTAMNFFVHGFNSIMSIGDILVSGRPCRLMHFYQPFVVILAYVAFSAIYWAAGGVNSDGLSYIYPVLDWNNLSLTVPFVTIGLFVLLPIVHALLWSLHKFRDYALRSRIRRKSFSQPHSIGEQNPAFELA</sequence>
<dbReference type="Proteomes" id="UP000820818">
    <property type="component" value="Linkage Group LG7"/>
</dbReference>
<dbReference type="PANTHER" id="PTHR12242">
    <property type="entry name" value="OS02G0130600 PROTEIN-RELATED"/>
    <property type="match status" value="1"/>
</dbReference>
<dbReference type="EMBL" id="WJBH02000007">
    <property type="protein sequence ID" value="KAI9555788.1"/>
    <property type="molecule type" value="Genomic_DNA"/>
</dbReference>
<evidence type="ECO:0000256" key="1">
    <source>
        <dbReference type="SAM" id="Phobius"/>
    </source>
</evidence>
<keyword evidence="1" id="KW-0472">Membrane</keyword>
<feature type="transmembrane region" description="Helical" evidence="1">
    <location>
        <begin position="116"/>
        <end position="136"/>
    </location>
</feature>
<accession>A0AAD5L4Y3</accession>
<proteinExistence type="predicted"/>
<dbReference type="AlphaFoldDB" id="A0AAD5L4Y3"/>
<feature type="transmembrane region" description="Helical" evidence="1">
    <location>
        <begin position="67"/>
        <end position="96"/>
    </location>
</feature>
<dbReference type="GO" id="GO:0016020">
    <property type="term" value="C:membrane"/>
    <property type="evidence" value="ECO:0007669"/>
    <property type="project" value="TreeGrafter"/>
</dbReference>
<keyword evidence="1" id="KW-1133">Transmembrane helix</keyword>
<comment type="caution">
    <text evidence="2">The sequence shown here is derived from an EMBL/GenBank/DDBJ whole genome shotgun (WGS) entry which is preliminary data.</text>
</comment>
<evidence type="ECO:0000313" key="3">
    <source>
        <dbReference type="Proteomes" id="UP000820818"/>
    </source>
</evidence>
<name>A0AAD5L4Y3_9CRUS</name>
<feature type="transmembrane region" description="Helical" evidence="1">
    <location>
        <begin position="41"/>
        <end position="61"/>
    </location>
</feature>
<evidence type="ECO:0000313" key="2">
    <source>
        <dbReference type="EMBL" id="KAI9555788.1"/>
    </source>
</evidence>
<protein>
    <submittedName>
        <fullName evidence="2">Uncharacterized protein</fullName>
    </submittedName>
</protein>
<reference evidence="2 3" key="1">
    <citation type="submission" date="2022-05" db="EMBL/GenBank/DDBJ databases">
        <title>A multi-omics perspective on studying reproductive biology in Daphnia sinensis.</title>
        <authorList>
            <person name="Jia J."/>
        </authorList>
    </citation>
    <scope>NUCLEOTIDE SEQUENCE [LARGE SCALE GENOMIC DNA]</scope>
    <source>
        <strain evidence="2 3">WSL</strain>
    </source>
</reference>
<dbReference type="InterPro" id="IPR049352">
    <property type="entry name" value="Rost"/>
</dbReference>